<feature type="region of interest" description="Disordered" evidence="1">
    <location>
        <begin position="18"/>
        <end position="45"/>
    </location>
</feature>
<reference evidence="3" key="1">
    <citation type="submission" date="2023-10" db="EMBL/GenBank/DDBJ databases">
        <title>Genome assembly of Pristionchus species.</title>
        <authorList>
            <person name="Yoshida K."/>
            <person name="Sommer R.J."/>
        </authorList>
    </citation>
    <scope>NUCLEOTIDE SEQUENCE</scope>
    <source>
        <strain evidence="3">RS5133</strain>
    </source>
</reference>
<dbReference type="Proteomes" id="UP001432322">
    <property type="component" value="Unassembled WGS sequence"/>
</dbReference>
<proteinExistence type="predicted"/>
<organism evidence="3 4">
    <name type="scientific">Pristionchus fissidentatus</name>
    <dbReference type="NCBI Taxonomy" id="1538716"/>
    <lineage>
        <taxon>Eukaryota</taxon>
        <taxon>Metazoa</taxon>
        <taxon>Ecdysozoa</taxon>
        <taxon>Nematoda</taxon>
        <taxon>Chromadorea</taxon>
        <taxon>Rhabditida</taxon>
        <taxon>Rhabditina</taxon>
        <taxon>Diplogasteromorpha</taxon>
        <taxon>Diplogasteroidea</taxon>
        <taxon>Neodiplogasteridae</taxon>
        <taxon>Pristionchus</taxon>
    </lineage>
</organism>
<feature type="compositionally biased region" description="Gly residues" evidence="1">
    <location>
        <begin position="18"/>
        <end position="36"/>
    </location>
</feature>
<evidence type="ECO:0000313" key="4">
    <source>
        <dbReference type="Proteomes" id="UP001432322"/>
    </source>
</evidence>
<feature type="non-terminal residue" evidence="3">
    <location>
        <position position="120"/>
    </location>
</feature>
<comment type="caution">
    <text evidence="3">The sequence shown here is derived from an EMBL/GenBank/DDBJ whole genome shotgun (WGS) entry which is preliminary data.</text>
</comment>
<feature type="signal peptide" evidence="2">
    <location>
        <begin position="1"/>
        <end position="17"/>
    </location>
</feature>
<evidence type="ECO:0000256" key="1">
    <source>
        <dbReference type="SAM" id="MobiDB-lite"/>
    </source>
</evidence>
<sequence length="120" mass="12348">MLHGSIILLLLTTGVSTKGGKGGGGRGSSSGRGGSRGSYSSSRSGSFAYSGTGFHGDLTSVRSTSISSYHGSTVHVWYFRGGGSGTKSNEPIINSSLIYNSIFTKESFSGTFKQFTGTEA</sequence>
<accession>A0AAV5UYH3</accession>
<dbReference type="AlphaFoldDB" id="A0AAV5UYH3"/>
<feature type="chain" id="PRO_5043663662" evidence="2">
    <location>
        <begin position="18"/>
        <end position="120"/>
    </location>
</feature>
<dbReference type="EMBL" id="BTSY01000001">
    <property type="protein sequence ID" value="GMT11187.1"/>
    <property type="molecule type" value="Genomic_DNA"/>
</dbReference>
<evidence type="ECO:0000256" key="2">
    <source>
        <dbReference type="SAM" id="SignalP"/>
    </source>
</evidence>
<evidence type="ECO:0000313" key="3">
    <source>
        <dbReference type="EMBL" id="GMT11187.1"/>
    </source>
</evidence>
<gene>
    <name evidence="3" type="ORF">PFISCL1PPCAC_2484</name>
</gene>
<keyword evidence="2" id="KW-0732">Signal</keyword>
<name>A0AAV5UYH3_9BILA</name>
<protein>
    <submittedName>
        <fullName evidence="3">Uncharacterized protein</fullName>
    </submittedName>
</protein>
<keyword evidence="4" id="KW-1185">Reference proteome</keyword>